<dbReference type="Pfam" id="PF00684">
    <property type="entry name" value="DnaJ_CXXCXGXG"/>
    <property type="match status" value="1"/>
</dbReference>
<dbReference type="AlphaFoldDB" id="A0A835LEB2"/>
<sequence>KREIYDQYGEDAINGGFPHGVGGHDPFDIFQNFFGSGDGRRGRRQRRGEDVVHLLKVSSRQIRRGRIQQMQYPCNKCNGTGENIKDKDRCNKCEGSKGYAGEKGFGSPA</sequence>
<dbReference type="GO" id="GO:0006457">
    <property type="term" value="P:protein folding"/>
    <property type="evidence" value="ECO:0007669"/>
    <property type="project" value="InterPro"/>
</dbReference>
<dbReference type="GO" id="GO:0008270">
    <property type="term" value="F:zinc ion binding"/>
    <property type="evidence" value="ECO:0007669"/>
    <property type="project" value="UniProtKB-KW"/>
</dbReference>
<keyword evidence="1" id="KW-0479">Metal-binding</keyword>
<gene>
    <name evidence="6" type="ORF">IFM89_022639</name>
</gene>
<evidence type="ECO:0000256" key="1">
    <source>
        <dbReference type="ARBA" id="ARBA00022723"/>
    </source>
</evidence>
<dbReference type="SUPFAM" id="SSF57938">
    <property type="entry name" value="DnaJ/Hsp40 cysteine-rich domain"/>
    <property type="match status" value="1"/>
</dbReference>
<dbReference type="InterPro" id="IPR044713">
    <property type="entry name" value="DNJA1/2-like"/>
</dbReference>
<evidence type="ECO:0000313" key="7">
    <source>
        <dbReference type="Proteomes" id="UP000631114"/>
    </source>
</evidence>
<reference evidence="6 7" key="1">
    <citation type="submission" date="2020-10" db="EMBL/GenBank/DDBJ databases">
        <title>The Coptis chinensis genome and diversification of protoberbering-type alkaloids.</title>
        <authorList>
            <person name="Wang B."/>
            <person name="Shu S."/>
            <person name="Song C."/>
            <person name="Liu Y."/>
        </authorList>
    </citation>
    <scope>NUCLEOTIDE SEQUENCE [LARGE SCALE GENOMIC DNA]</scope>
    <source>
        <strain evidence="6">HL-2020</strain>
        <tissue evidence="6">Leaf</tissue>
    </source>
</reference>
<accession>A0A835LEB2</accession>
<comment type="caution">
    <text evidence="6">The sequence shown here is derived from an EMBL/GenBank/DDBJ whole genome shotgun (WGS) entry which is preliminary data.</text>
</comment>
<evidence type="ECO:0000313" key="6">
    <source>
        <dbReference type="EMBL" id="KAF9589312.1"/>
    </source>
</evidence>
<protein>
    <recommendedName>
        <fullName evidence="5">CR-type domain-containing protein</fullName>
    </recommendedName>
</protein>
<dbReference type="InterPro" id="IPR036410">
    <property type="entry name" value="HSP_DnaJ_Cys-rich_dom_sf"/>
</dbReference>
<evidence type="ECO:0000256" key="2">
    <source>
        <dbReference type="ARBA" id="ARBA00022737"/>
    </source>
</evidence>
<dbReference type="GO" id="GO:0030544">
    <property type="term" value="F:Hsp70 protein binding"/>
    <property type="evidence" value="ECO:0007669"/>
    <property type="project" value="InterPro"/>
</dbReference>
<keyword evidence="3" id="KW-0863">Zinc-finger</keyword>
<feature type="domain" description="CR-type" evidence="5">
    <location>
        <begin position="58"/>
        <end position="97"/>
    </location>
</feature>
<dbReference type="EMBL" id="JADFTS010000009">
    <property type="protein sequence ID" value="KAF9589312.1"/>
    <property type="molecule type" value="Genomic_DNA"/>
</dbReference>
<dbReference type="Gene3D" id="2.10.230.10">
    <property type="entry name" value="Heat shock protein DnaJ, cysteine-rich domain"/>
    <property type="match status" value="1"/>
</dbReference>
<feature type="non-terminal residue" evidence="6">
    <location>
        <position position="109"/>
    </location>
</feature>
<dbReference type="FunFam" id="2.10.230.10:FF:000001">
    <property type="entry name" value="DnaJ subfamily A member 2"/>
    <property type="match status" value="1"/>
</dbReference>
<evidence type="ECO:0000259" key="5">
    <source>
        <dbReference type="Pfam" id="PF00684"/>
    </source>
</evidence>
<dbReference type="Proteomes" id="UP000631114">
    <property type="component" value="Unassembled WGS sequence"/>
</dbReference>
<evidence type="ECO:0000256" key="3">
    <source>
        <dbReference type="ARBA" id="ARBA00022771"/>
    </source>
</evidence>
<keyword evidence="4" id="KW-0862">Zinc</keyword>
<keyword evidence="7" id="KW-1185">Reference proteome</keyword>
<organism evidence="6 7">
    <name type="scientific">Coptis chinensis</name>
    <dbReference type="NCBI Taxonomy" id="261450"/>
    <lineage>
        <taxon>Eukaryota</taxon>
        <taxon>Viridiplantae</taxon>
        <taxon>Streptophyta</taxon>
        <taxon>Embryophyta</taxon>
        <taxon>Tracheophyta</taxon>
        <taxon>Spermatophyta</taxon>
        <taxon>Magnoliopsida</taxon>
        <taxon>Ranunculales</taxon>
        <taxon>Ranunculaceae</taxon>
        <taxon>Coptidoideae</taxon>
        <taxon>Coptis</taxon>
    </lineage>
</organism>
<evidence type="ECO:0000256" key="4">
    <source>
        <dbReference type="ARBA" id="ARBA00022833"/>
    </source>
</evidence>
<dbReference type="OrthoDB" id="1745847at2759"/>
<dbReference type="PANTHER" id="PTHR43888">
    <property type="entry name" value="DNAJ-LIKE-2, ISOFORM A-RELATED"/>
    <property type="match status" value="1"/>
</dbReference>
<proteinExistence type="predicted"/>
<dbReference type="InterPro" id="IPR001305">
    <property type="entry name" value="HSP_DnaJ_Cys-rich_dom"/>
</dbReference>
<name>A0A835LEB2_9MAGN</name>
<keyword evidence="2" id="KW-0677">Repeat</keyword>